<dbReference type="InterPro" id="IPR001356">
    <property type="entry name" value="HD"/>
</dbReference>
<dbReference type="PROSITE" id="PS00027">
    <property type="entry name" value="HOMEOBOX_1"/>
    <property type="match status" value="1"/>
</dbReference>
<dbReference type="InterPro" id="IPR001827">
    <property type="entry name" value="Homeobox_Antennapedia_CS"/>
</dbReference>
<keyword evidence="2" id="KW-0217">Developmental protein</keyword>
<feature type="domain" description="Homeobox" evidence="12">
    <location>
        <begin position="141"/>
        <end position="201"/>
    </location>
</feature>
<name>A0ABP0FLP8_CLALP</name>
<feature type="DNA-binding region" description="Homeobox" evidence="8">
    <location>
        <begin position="143"/>
        <end position="202"/>
    </location>
</feature>
<evidence type="ECO:0000256" key="8">
    <source>
        <dbReference type="PROSITE-ProRule" id="PRU00108"/>
    </source>
</evidence>
<dbReference type="PANTHER" id="PTHR45771">
    <property type="entry name" value="HOMEOTIC PROTEIN DEFORMED"/>
    <property type="match status" value="1"/>
</dbReference>
<keyword evidence="14" id="KW-1185">Reference proteome</keyword>
<comment type="similarity">
    <text evidence="10">Belongs to the Antp homeobox family.</text>
</comment>
<keyword evidence="5 8" id="KW-0371">Homeobox</keyword>
<gene>
    <name evidence="13" type="ORF">CVLEPA_LOCUS9575</name>
</gene>
<reference evidence="13 14" key="1">
    <citation type="submission" date="2024-02" db="EMBL/GenBank/DDBJ databases">
        <authorList>
            <person name="Daric V."/>
            <person name="Darras S."/>
        </authorList>
    </citation>
    <scope>NUCLEOTIDE SEQUENCE [LARGE SCALE GENOMIC DNA]</scope>
</reference>
<accession>A0ABP0FLP8</accession>
<dbReference type="CDD" id="cd00086">
    <property type="entry name" value="homeodomain"/>
    <property type="match status" value="1"/>
</dbReference>
<protein>
    <recommendedName>
        <fullName evidence="12">Homeobox domain-containing protein</fullName>
    </recommendedName>
</protein>
<dbReference type="InterPro" id="IPR050609">
    <property type="entry name" value="Antp_homeobox_Deformed_sf"/>
</dbReference>
<keyword evidence="7 8" id="KW-0539">Nucleus</keyword>
<feature type="region of interest" description="Disordered" evidence="11">
    <location>
        <begin position="201"/>
        <end position="266"/>
    </location>
</feature>
<organism evidence="13 14">
    <name type="scientific">Clavelina lepadiformis</name>
    <name type="common">Light-bulb sea squirt</name>
    <name type="synonym">Ascidia lepadiformis</name>
    <dbReference type="NCBI Taxonomy" id="159417"/>
    <lineage>
        <taxon>Eukaryota</taxon>
        <taxon>Metazoa</taxon>
        <taxon>Chordata</taxon>
        <taxon>Tunicata</taxon>
        <taxon>Ascidiacea</taxon>
        <taxon>Aplousobranchia</taxon>
        <taxon>Clavelinidae</taxon>
        <taxon>Clavelina</taxon>
    </lineage>
</organism>
<dbReference type="SMART" id="SM00389">
    <property type="entry name" value="HOX"/>
    <property type="match status" value="1"/>
</dbReference>
<sequence length="397" mass="44547">MSILEPTATGNKELDFHRSFLPAPHPLIKQDRANAANLNVNIDVTPLSFFSSQAAINEHNPAKLNPVAMSNMRPTLMSKEELGSGRGSLQHHCNINSPVPPEMRSGEEFAAENQISEKQNSNVVYPWMKRIHVSHVINGLDSGKRPRTAYTRHQVLELEKEFHYNRYLTRRRRIEIAHGLCLSERQVKIWFQNRRMKWKKDHKLPNTKIRSNSSSSLNSVPRMMPSLSPSSDLCRSSPQGYDKTPPETPTQLSMTTRDQPHNSPQRMQMGSGLYYSMVGEKDPRIDDVVFPAVSTHYKENVVENMMKPISDPGASVMRFPSTFSDLNSQMPEVSQHGIMFDGSGLPHPPMYGGLVTVPAGTPWGGDIASDHNMSQLRATSFTHLPHSSSHIGPYGSF</sequence>
<dbReference type="InterPro" id="IPR017970">
    <property type="entry name" value="Homeobox_CS"/>
</dbReference>
<dbReference type="Proteomes" id="UP001642483">
    <property type="component" value="Unassembled WGS sequence"/>
</dbReference>
<evidence type="ECO:0000256" key="1">
    <source>
        <dbReference type="ARBA" id="ARBA00004123"/>
    </source>
</evidence>
<dbReference type="InterPro" id="IPR020479">
    <property type="entry name" value="HD_metazoa"/>
</dbReference>
<evidence type="ECO:0000256" key="6">
    <source>
        <dbReference type="ARBA" id="ARBA00023163"/>
    </source>
</evidence>
<evidence type="ECO:0000256" key="2">
    <source>
        <dbReference type="ARBA" id="ARBA00022473"/>
    </source>
</evidence>
<dbReference type="Gene3D" id="1.10.10.60">
    <property type="entry name" value="Homeodomain-like"/>
    <property type="match status" value="1"/>
</dbReference>
<keyword evidence="4 8" id="KW-0238">DNA-binding</keyword>
<dbReference type="PRINTS" id="PR00024">
    <property type="entry name" value="HOMEOBOX"/>
</dbReference>
<feature type="compositionally biased region" description="Low complexity" evidence="11">
    <location>
        <begin position="211"/>
        <end position="238"/>
    </location>
</feature>
<evidence type="ECO:0000313" key="14">
    <source>
        <dbReference type="Proteomes" id="UP001642483"/>
    </source>
</evidence>
<evidence type="ECO:0000256" key="9">
    <source>
        <dbReference type="RuleBase" id="RU000682"/>
    </source>
</evidence>
<evidence type="ECO:0000256" key="10">
    <source>
        <dbReference type="RuleBase" id="RU004442"/>
    </source>
</evidence>
<evidence type="ECO:0000256" key="4">
    <source>
        <dbReference type="ARBA" id="ARBA00023125"/>
    </source>
</evidence>
<comment type="caution">
    <text evidence="13">The sequence shown here is derived from an EMBL/GenBank/DDBJ whole genome shotgun (WGS) entry which is preliminary data.</text>
</comment>
<proteinExistence type="inferred from homology"/>
<dbReference type="EMBL" id="CAWYQH010000057">
    <property type="protein sequence ID" value="CAK8679327.1"/>
    <property type="molecule type" value="Genomic_DNA"/>
</dbReference>
<evidence type="ECO:0000256" key="3">
    <source>
        <dbReference type="ARBA" id="ARBA00023015"/>
    </source>
</evidence>
<evidence type="ECO:0000256" key="5">
    <source>
        <dbReference type="ARBA" id="ARBA00023155"/>
    </source>
</evidence>
<dbReference type="PANTHER" id="PTHR45771:SF6">
    <property type="entry name" value="HOMEOTIC PROTEIN SEX COMBS REDUCED"/>
    <property type="match status" value="1"/>
</dbReference>
<keyword evidence="3" id="KW-0805">Transcription regulation</keyword>
<dbReference type="InterPro" id="IPR017995">
    <property type="entry name" value="Homeobox_antennapedia"/>
</dbReference>
<evidence type="ECO:0000256" key="11">
    <source>
        <dbReference type="SAM" id="MobiDB-lite"/>
    </source>
</evidence>
<dbReference type="PROSITE" id="PS00032">
    <property type="entry name" value="ANTENNAPEDIA"/>
    <property type="match status" value="1"/>
</dbReference>
<feature type="compositionally biased region" description="Polar residues" evidence="11">
    <location>
        <begin position="249"/>
        <end position="266"/>
    </location>
</feature>
<comment type="subcellular location">
    <subcellularLocation>
        <location evidence="1 8 9">Nucleus</location>
    </subcellularLocation>
</comment>
<dbReference type="Pfam" id="PF00046">
    <property type="entry name" value="Homeodomain"/>
    <property type="match status" value="1"/>
</dbReference>
<evidence type="ECO:0000256" key="7">
    <source>
        <dbReference type="ARBA" id="ARBA00023242"/>
    </source>
</evidence>
<keyword evidence="6" id="KW-0804">Transcription</keyword>
<dbReference type="SUPFAM" id="SSF46689">
    <property type="entry name" value="Homeodomain-like"/>
    <property type="match status" value="1"/>
</dbReference>
<dbReference type="InterPro" id="IPR009057">
    <property type="entry name" value="Homeodomain-like_sf"/>
</dbReference>
<evidence type="ECO:0000259" key="12">
    <source>
        <dbReference type="PROSITE" id="PS50071"/>
    </source>
</evidence>
<dbReference type="PRINTS" id="PR00025">
    <property type="entry name" value="ANTENNAPEDIA"/>
</dbReference>
<dbReference type="PROSITE" id="PS50071">
    <property type="entry name" value="HOMEOBOX_2"/>
    <property type="match status" value="1"/>
</dbReference>
<evidence type="ECO:0000313" key="13">
    <source>
        <dbReference type="EMBL" id="CAK8679327.1"/>
    </source>
</evidence>